<feature type="transmembrane region" description="Helical" evidence="7">
    <location>
        <begin position="173"/>
        <end position="197"/>
    </location>
</feature>
<sequence>MAGRVQSGSAGADDGAPGDGEGAAGGGVLDRFQKKLEGWASKAESAADFVQLPAREGFEQKDHLVDGAARTGRTLASAWGTLAPKYLPFADAASDGLPLNRLLRLSLFQISVGMAMVLLTGTLNRVMNVEMNIPIFAIAIMVALPILFAPFRILIGFKSDHFRSFIGWRRVPFIWLGTLSQFLGLALMPFALMLLTGEGNSSYGLLGGYLGGAAAFLMVGLGFHTTQTAGLALATDLADESRRPRVVALMYVMLLVGMILASFFFSYMLSPFSETALIRTIQSVGVLTLILNLVALWKQEPRDPGRIRPDDEAPEPDFREAWARFSEQPYLKTLLLSIFLGTAAFSMQDILLEPFGGKVLDLKVSATTLLTAFFAFGSLLGFGLSAKVLESGFGPLQLSTIGLVVGIPAFVCVILSGLLSSAMLYYLGSILVGLGGGLFAVGTLTAAMSLAEDWDAGLTLGAWGAVQATAMGGATLLGGVFQWVFEGILSLMLSPKAAAYGGFLCVYFVEIVLLIATVVVILPLARQGSGGTGLPRGRFGLSGLPG</sequence>
<dbReference type="PANTHER" id="PTHR23538">
    <property type="entry name" value="44.5 KD BACTERIOCHLOROPHYLL SYNTHASE SUBUNIT"/>
    <property type="match status" value="1"/>
</dbReference>
<feature type="transmembrane region" description="Helical" evidence="7">
    <location>
        <begin position="425"/>
        <end position="448"/>
    </location>
</feature>
<reference evidence="8" key="1">
    <citation type="submission" date="2020-10" db="EMBL/GenBank/DDBJ databases">
        <title>Genome sequence of the unusual species of purple photosynthetic bacteria, Phaeovibrio sulfidiphilus DSM 23193, type strain.</title>
        <authorList>
            <person name="Kyndt J.A."/>
            <person name="Meyer T.E."/>
        </authorList>
    </citation>
    <scope>NUCLEOTIDE SEQUENCE</scope>
    <source>
        <strain evidence="8">DSM 23193</strain>
    </source>
</reference>
<feature type="transmembrane region" description="Helical" evidence="7">
    <location>
        <begin position="133"/>
        <end position="153"/>
    </location>
</feature>
<dbReference type="Proteomes" id="UP000631034">
    <property type="component" value="Unassembled WGS sequence"/>
</dbReference>
<evidence type="ECO:0000256" key="6">
    <source>
        <dbReference type="SAM" id="MobiDB-lite"/>
    </source>
</evidence>
<keyword evidence="3 7" id="KW-0812">Transmembrane</keyword>
<comment type="caution">
    <text evidence="8">The sequence shown here is derived from an EMBL/GenBank/DDBJ whole genome shotgun (WGS) entry which is preliminary data.</text>
</comment>
<evidence type="ECO:0000256" key="7">
    <source>
        <dbReference type="SAM" id="Phobius"/>
    </source>
</evidence>
<feature type="transmembrane region" description="Helical" evidence="7">
    <location>
        <begin position="398"/>
        <end position="419"/>
    </location>
</feature>
<feature type="compositionally biased region" description="Gly residues" evidence="6">
    <location>
        <begin position="17"/>
        <end position="27"/>
    </location>
</feature>
<dbReference type="Gene3D" id="1.20.1250.20">
    <property type="entry name" value="MFS general substrate transporter like domains"/>
    <property type="match status" value="1"/>
</dbReference>
<dbReference type="EMBL" id="JACZHT010000001">
    <property type="protein sequence ID" value="MBE1236059.1"/>
    <property type="molecule type" value="Genomic_DNA"/>
</dbReference>
<feature type="transmembrane region" description="Helical" evidence="7">
    <location>
        <begin position="460"/>
        <end position="485"/>
    </location>
</feature>
<dbReference type="InterPro" id="IPR026036">
    <property type="entry name" value="PucC"/>
</dbReference>
<keyword evidence="9" id="KW-1185">Reference proteome</keyword>
<feature type="region of interest" description="Disordered" evidence="6">
    <location>
        <begin position="1"/>
        <end position="27"/>
    </location>
</feature>
<feature type="transmembrane region" description="Helical" evidence="7">
    <location>
        <begin position="364"/>
        <end position="386"/>
    </location>
</feature>
<dbReference type="PANTHER" id="PTHR23538:SF1">
    <property type="entry name" value="44.5 KD BACTERIOCHLOROPHYLL SYNTHASE SUBUNIT"/>
    <property type="match status" value="1"/>
</dbReference>
<dbReference type="AlphaFoldDB" id="A0A8J6YT50"/>
<protein>
    <submittedName>
        <fullName evidence="8">BCD family MFS transporter</fullName>
    </submittedName>
</protein>
<evidence type="ECO:0000256" key="3">
    <source>
        <dbReference type="ARBA" id="ARBA00022692"/>
    </source>
</evidence>
<name>A0A8J6YT50_9PROT</name>
<organism evidence="8 9">
    <name type="scientific">Phaeovibrio sulfidiphilus</name>
    <dbReference type="NCBI Taxonomy" id="1220600"/>
    <lineage>
        <taxon>Bacteria</taxon>
        <taxon>Pseudomonadati</taxon>
        <taxon>Pseudomonadota</taxon>
        <taxon>Alphaproteobacteria</taxon>
        <taxon>Rhodospirillales</taxon>
        <taxon>Rhodospirillaceae</taxon>
        <taxon>Phaeovibrio</taxon>
    </lineage>
</organism>
<dbReference type="Pfam" id="PF03209">
    <property type="entry name" value="PUCC"/>
    <property type="match status" value="1"/>
</dbReference>
<feature type="transmembrane region" description="Helical" evidence="7">
    <location>
        <begin position="102"/>
        <end position="121"/>
    </location>
</feature>
<gene>
    <name evidence="8" type="ORF">IHV25_00090</name>
</gene>
<proteinExistence type="inferred from homology"/>
<evidence type="ECO:0000256" key="4">
    <source>
        <dbReference type="ARBA" id="ARBA00022989"/>
    </source>
</evidence>
<evidence type="ECO:0000256" key="1">
    <source>
        <dbReference type="ARBA" id="ARBA00004141"/>
    </source>
</evidence>
<comment type="subcellular location">
    <subcellularLocation>
        <location evidence="1">Membrane</location>
        <topology evidence="1">Multi-pass membrane protein</topology>
    </subcellularLocation>
</comment>
<evidence type="ECO:0000256" key="2">
    <source>
        <dbReference type="ARBA" id="ARBA00008412"/>
    </source>
</evidence>
<dbReference type="InterPro" id="IPR004896">
    <property type="entry name" value="PucC-rel"/>
</dbReference>
<feature type="transmembrane region" description="Helical" evidence="7">
    <location>
        <begin position="276"/>
        <end position="297"/>
    </location>
</feature>
<dbReference type="CDD" id="cd06176">
    <property type="entry name" value="MFS_BCD_PucC-like"/>
    <property type="match status" value="1"/>
</dbReference>
<dbReference type="SUPFAM" id="SSF103473">
    <property type="entry name" value="MFS general substrate transporter"/>
    <property type="match status" value="1"/>
</dbReference>
<feature type="transmembrane region" description="Helical" evidence="7">
    <location>
        <begin position="334"/>
        <end position="352"/>
    </location>
</feature>
<accession>A0A8J6YT50</accession>
<feature type="transmembrane region" description="Helical" evidence="7">
    <location>
        <begin position="209"/>
        <end position="234"/>
    </location>
</feature>
<evidence type="ECO:0000313" key="8">
    <source>
        <dbReference type="EMBL" id="MBE1236059.1"/>
    </source>
</evidence>
<dbReference type="InterPro" id="IPR036259">
    <property type="entry name" value="MFS_trans_sf"/>
</dbReference>
<evidence type="ECO:0000256" key="5">
    <source>
        <dbReference type="ARBA" id="ARBA00023136"/>
    </source>
</evidence>
<keyword evidence="4 7" id="KW-1133">Transmembrane helix</keyword>
<feature type="transmembrane region" description="Helical" evidence="7">
    <location>
        <begin position="497"/>
        <end position="522"/>
    </location>
</feature>
<feature type="transmembrane region" description="Helical" evidence="7">
    <location>
        <begin position="246"/>
        <end position="270"/>
    </location>
</feature>
<comment type="similarity">
    <text evidence="2">Belongs to the PucC family.</text>
</comment>
<keyword evidence="5 7" id="KW-0472">Membrane</keyword>
<dbReference type="GO" id="GO:0016020">
    <property type="term" value="C:membrane"/>
    <property type="evidence" value="ECO:0007669"/>
    <property type="project" value="UniProtKB-SubCell"/>
</dbReference>
<evidence type="ECO:0000313" key="9">
    <source>
        <dbReference type="Proteomes" id="UP000631034"/>
    </source>
</evidence>